<dbReference type="Proteomes" id="UP000694005">
    <property type="component" value="Chromosome A06"/>
</dbReference>
<evidence type="ECO:0000313" key="2">
    <source>
        <dbReference type="EMBL" id="CAG7870217.1"/>
    </source>
</evidence>
<gene>
    <name evidence="2" type="ORF">BRAPAZ1V2_A06P24570.2</name>
</gene>
<dbReference type="EMBL" id="LS974622">
    <property type="protein sequence ID" value="CAG7870217.1"/>
    <property type="molecule type" value="Genomic_DNA"/>
</dbReference>
<reference evidence="2 3" key="1">
    <citation type="submission" date="2021-07" db="EMBL/GenBank/DDBJ databases">
        <authorList>
            <consortium name="Genoscope - CEA"/>
            <person name="William W."/>
        </authorList>
    </citation>
    <scope>NUCLEOTIDE SEQUENCE [LARGE SCALE GENOMIC DNA]</scope>
</reference>
<dbReference type="AlphaFoldDB" id="A0A8D9D3Z5"/>
<sequence>QWYQSYCILKINGKDTITSILKETIVRETEEAIGNTFEALEKAFTLQNEKVAIQNEKTERNITEMVEPKRFLCLVTEDKEMSLSTGARTRMRGEIQAFRPYGEPDETHDRQSHANTYD</sequence>
<feature type="non-terminal residue" evidence="2">
    <location>
        <position position="118"/>
    </location>
</feature>
<evidence type="ECO:0000313" key="3">
    <source>
        <dbReference type="Proteomes" id="UP000694005"/>
    </source>
</evidence>
<accession>A0A8D9D3Z5</accession>
<dbReference type="Gramene" id="A06p24570.2_BraZ1">
    <property type="protein sequence ID" value="A06p24570.2_BraZ1.CDS"/>
    <property type="gene ID" value="A06g24570.2_BraZ1"/>
</dbReference>
<feature type="region of interest" description="Disordered" evidence="1">
    <location>
        <begin position="84"/>
        <end position="118"/>
    </location>
</feature>
<organism evidence="2 3">
    <name type="scientific">Brassica campestris</name>
    <name type="common">Field mustard</name>
    <dbReference type="NCBI Taxonomy" id="3711"/>
    <lineage>
        <taxon>Eukaryota</taxon>
        <taxon>Viridiplantae</taxon>
        <taxon>Streptophyta</taxon>
        <taxon>Embryophyta</taxon>
        <taxon>Tracheophyta</taxon>
        <taxon>Spermatophyta</taxon>
        <taxon>Magnoliopsida</taxon>
        <taxon>eudicotyledons</taxon>
        <taxon>Gunneridae</taxon>
        <taxon>Pentapetalae</taxon>
        <taxon>rosids</taxon>
        <taxon>malvids</taxon>
        <taxon>Brassicales</taxon>
        <taxon>Brassicaceae</taxon>
        <taxon>Brassiceae</taxon>
        <taxon>Brassica</taxon>
    </lineage>
</organism>
<proteinExistence type="predicted"/>
<evidence type="ECO:0000256" key="1">
    <source>
        <dbReference type="SAM" id="MobiDB-lite"/>
    </source>
</evidence>
<protein>
    <submittedName>
        <fullName evidence="2">Uncharacterized protein</fullName>
    </submittedName>
</protein>
<name>A0A8D9D3Z5_BRACM</name>